<dbReference type="AlphaFoldDB" id="A0A543CHR2"/>
<dbReference type="NCBIfam" id="NF033748">
    <property type="entry name" value="class_F_sortase"/>
    <property type="match status" value="1"/>
</dbReference>
<evidence type="ECO:0000256" key="2">
    <source>
        <dbReference type="SAM" id="MobiDB-lite"/>
    </source>
</evidence>
<dbReference type="GO" id="GO:0016787">
    <property type="term" value="F:hydrolase activity"/>
    <property type="evidence" value="ECO:0007669"/>
    <property type="project" value="UniProtKB-KW"/>
</dbReference>
<dbReference type="EMBL" id="VFOZ01000001">
    <property type="protein sequence ID" value="TQL96628.1"/>
    <property type="molecule type" value="Genomic_DNA"/>
</dbReference>
<dbReference type="InterPro" id="IPR042001">
    <property type="entry name" value="Sortase_F"/>
</dbReference>
<dbReference type="InterPro" id="IPR005754">
    <property type="entry name" value="Sortase"/>
</dbReference>
<evidence type="ECO:0000313" key="4">
    <source>
        <dbReference type="Proteomes" id="UP000316096"/>
    </source>
</evidence>
<organism evidence="3 4">
    <name type="scientific">Actinoallomurus bryophytorum</name>
    <dbReference type="NCBI Taxonomy" id="1490222"/>
    <lineage>
        <taxon>Bacteria</taxon>
        <taxon>Bacillati</taxon>
        <taxon>Actinomycetota</taxon>
        <taxon>Actinomycetes</taxon>
        <taxon>Streptosporangiales</taxon>
        <taxon>Thermomonosporaceae</taxon>
        <taxon>Actinoallomurus</taxon>
    </lineage>
</organism>
<protein>
    <submittedName>
        <fullName evidence="3">Sortase family protein</fullName>
    </submittedName>
</protein>
<keyword evidence="4" id="KW-1185">Reference proteome</keyword>
<evidence type="ECO:0000313" key="3">
    <source>
        <dbReference type="EMBL" id="TQL96628.1"/>
    </source>
</evidence>
<evidence type="ECO:0000256" key="1">
    <source>
        <dbReference type="ARBA" id="ARBA00022801"/>
    </source>
</evidence>
<dbReference type="RefSeq" id="WP_221639958.1">
    <property type="nucleotide sequence ID" value="NZ_VFOZ01000001.1"/>
</dbReference>
<keyword evidence="1" id="KW-0378">Hydrolase</keyword>
<comment type="caution">
    <text evidence="3">The sequence shown here is derived from an EMBL/GenBank/DDBJ whole genome shotgun (WGS) entry which is preliminary data.</text>
</comment>
<proteinExistence type="predicted"/>
<accession>A0A543CHR2</accession>
<dbReference type="Proteomes" id="UP000316096">
    <property type="component" value="Unassembled WGS sequence"/>
</dbReference>
<reference evidence="3 4" key="1">
    <citation type="submission" date="2019-06" db="EMBL/GenBank/DDBJ databases">
        <title>Sequencing the genomes of 1000 actinobacteria strains.</title>
        <authorList>
            <person name="Klenk H.-P."/>
        </authorList>
    </citation>
    <scope>NUCLEOTIDE SEQUENCE [LARGE SCALE GENOMIC DNA]</scope>
    <source>
        <strain evidence="3 4">DSM 102200</strain>
    </source>
</reference>
<dbReference type="Pfam" id="PF04203">
    <property type="entry name" value="Sortase"/>
    <property type="match status" value="1"/>
</dbReference>
<dbReference type="SUPFAM" id="SSF63817">
    <property type="entry name" value="Sortase"/>
    <property type="match status" value="1"/>
</dbReference>
<dbReference type="InterPro" id="IPR023365">
    <property type="entry name" value="Sortase_dom-sf"/>
</dbReference>
<gene>
    <name evidence="3" type="ORF">FB559_2168</name>
</gene>
<sequence>MATRMRAVLTPGGRRGTIALAAAAVLTAGGATAIGIAVASQQHAPQPPPAAAGTNTPQVVSPTPAHASASRAPGLGYAVPASITVPAISVTSAIFTVGLQADGSLQAPRPGPDYNKAAWYTGSPAPGQPGTAIIEGHVDSARSGPSVFFRLGALRPGDRISVTRTDHRVAVFGVEGVRRYAKSTFPAAAVYGDTDSPSLRLITCGGRFDATSGHYTDNIVVFASLISTHPAS</sequence>
<feature type="region of interest" description="Disordered" evidence="2">
    <location>
        <begin position="43"/>
        <end position="71"/>
    </location>
</feature>
<name>A0A543CHR2_9ACTN</name>
<dbReference type="Gene3D" id="2.40.260.10">
    <property type="entry name" value="Sortase"/>
    <property type="match status" value="1"/>
</dbReference>
<dbReference type="CDD" id="cd05829">
    <property type="entry name" value="Sortase_F"/>
    <property type="match status" value="1"/>
</dbReference>